<reference evidence="2 3" key="1">
    <citation type="submission" date="2019-07" db="EMBL/GenBank/DDBJ databases">
        <title>complete genome sequencing of Ornithinimicrobium sp. H23M54.</title>
        <authorList>
            <person name="Bae J.-W."/>
            <person name="Lee S.-Y."/>
        </authorList>
    </citation>
    <scope>NUCLEOTIDE SEQUENCE [LARGE SCALE GENOMIC DNA]</scope>
    <source>
        <strain evidence="2 3">H23M54</strain>
    </source>
</reference>
<dbReference type="Proteomes" id="UP000315395">
    <property type="component" value="Chromosome"/>
</dbReference>
<dbReference type="KEGG" id="orz:FNH13_03910"/>
<evidence type="ECO:0000256" key="1">
    <source>
        <dbReference type="SAM" id="MobiDB-lite"/>
    </source>
</evidence>
<dbReference type="EMBL" id="CP041616">
    <property type="protein sequence ID" value="QDO87585.1"/>
    <property type="molecule type" value="Genomic_DNA"/>
</dbReference>
<gene>
    <name evidence="2" type="ORF">FNH13_03910</name>
</gene>
<protein>
    <submittedName>
        <fullName evidence="2">Uncharacterized protein</fullName>
    </submittedName>
</protein>
<dbReference type="RefSeq" id="WP_143782262.1">
    <property type="nucleotide sequence ID" value="NZ_CP041616.1"/>
</dbReference>
<accession>A0A516G7V6</accession>
<keyword evidence="3" id="KW-1185">Reference proteome</keyword>
<sequence length="163" mass="17883">MEWAALALALVLTLGLGLARALRERHPPPDSVVPQRREADAPEFAPEDAAELERQLAAIAAEGAHTLESLLGLRLRILSSRHVPLRAVRAAPGPRTGRLVFADSTVLLARARRSGELFRLALAIREHAVTIESWSHEQDGTVLTFTWPRERAELVLIGLDQAD</sequence>
<dbReference type="OrthoDB" id="5198217at2"/>
<organism evidence="2 3">
    <name type="scientific">Ornithinimicrobium ciconiae</name>
    <dbReference type="NCBI Taxonomy" id="2594265"/>
    <lineage>
        <taxon>Bacteria</taxon>
        <taxon>Bacillati</taxon>
        <taxon>Actinomycetota</taxon>
        <taxon>Actinomycetes</taxon>
        <taxon>Micrococcales</taxon>
        <taxon>Ornithinimicrobiaceae</taxon>
        <taxon>Ornithinimicrobium</taxon>
    </lineage>
</organism>
<name>A0A516G7V6_9MICO</name>
<dbReference type="AlphaFoldDB" id="A0A516G7V6"/>
<proteinExistence type="predicted"/>
<evidence type="ECO:0000313" key="3">
    <source>
        <dbReference type="Proteomes" id="UP000315395"/>
    </source>
</evidence>
<feature type="region of interest" description="Disordered" evidence="1">
    <location>
        <begin position="25"/>
        <end position="44"/>
    </location>
</feature>
<evidence type="ECO:0000313" key="2">
    <source>
        <dbReference type="EMBL" id="QDO87585.1"/>
    </source>
</evidence>